<name>A0ABV4E379_9GAMM</name>
<feature type="transmembrane region" description="Helical" evidence="1">
    <location>
        <begin position="51"/>
        <end position="69"/>
    </location>
</feature>
<comment type="caution">
    <text evidence="3">The sequence shown here is derived from an EMBL/GenBank/DDBJ whole genome shotgun (WGS) entry which is preliminary data.</text>
</comment>
<dbReference type="PANTHER" id="PTHR33741:SF5">
    <property type="entry name" value="TRANSMEMBRANE PROTEIN DDB_G0269096-RELATED"/>
    <property type="match status" value="1"/>
</dbReference>
<dbReference type="InterPro" id="IPR007065">
    <property type="entry name" value="HPP"/>
</dbReference>
<dbReference type="InterPro" id="IPR058581">
    <property type="entry name" value="TM_HPP"/>
</dbReference>
<feature type="transmembrane region" description="Helical" evidence="1">
    <location>
        <begin position="102"/>
        <end position="119"/>
    </location>
</feature>
<keyword evidence="1" id="KW-0812">Transmembrane</keyword>
<keyword evidence="4" id="KW-1185">Reference proteome</keyword>
<sequence length="246" mass="26548">MITISQIKHFIKRFWPRPVVVAPRQIILSSLGAFTGLLFASLFSHWTLGEVNVWFIAPMGASAVLLFAASNSPLAQPWSVIGGNFVSALTGLTVAHYIEQPVIGAALAAGLSVVLMFKLRCLHPPGGAIALTAVMGSHAAGMSGYHFAFVPVLLNSVSLTFVAILFNNLIGRRYPHTLSAAETLPKPVQMDVAISRQDLHEALMKGEFLDIDEEDLQQVLQQAENIALARQAGKMVIHQAASERKS</sequence>
<keyword evidence="1" id="KW-1133">Transmembrane helix</keyword>
<dbReference type="Proteomes" id="UP001565243">
    <property type="component" value="Unassembled WGS sequence"/>
</dbReference>
<gene>
    <name evidence="3" type="ORF">AB6T85_02490</name>
</gene>
<feature type="transmembrane region" description="Helical" evidence="1">
    <location>
        <begin position="26"/>
        <end position="44"/>
    </location>
</feature>
<organism evidence="3 4">
    <name type="scientific">Erwinia aeris</name>
    <dbReference type="NCBI Taxonomy" id="3239803"/>
    <lineage>
        <taxon>Bacteria</taxon>
        <taxon>Pseudomonadati</taxon>
        <taxon>Pseudomonadota</taxon>
        <taxon>Gammaproteobacteria</taxon>
        <taxon>Enterobacterales</taxon>
        <taxon>Erwiniaceae</taxon>
        <taxon>Erwinia</taxon>
    </lineage>
</organism>
<protein>
    <submittedName>
        <fullName evidence="3">HPP family protein</fullName>
    </submittedName>
</protein>
<feature type="transmembrane region" description="Helical" evidence="1">
    <location>
        <begin position="145"/>
        <end position="166"/>
    </location>
</feature>
<dbReference type="PANTHER" id="PTHR33741">
    <property type="entry name" value="TRANSMEMBRANE PROTEIN DDB_G0269096-RELATED"/>
    <property type="match status" value="1"/>
</dbReference>
<dbReference type="Pfam" id="PF04982">
    <property type="entry name" value="TM_HPP"/>
    <property type="match status" value="1"/>
</dbReference>
<dbReference type="EMBL" id="JBGFFX010000001">
    <property type="protein sequence ID" value="MEY8769310.1"/>
    <property type="molecule type" value="Genomic_DNA"/>
</dbReference>
<reference evidence="3 4" key="1">
    <citation type="submission" date="2024-07" db="EMBL/GenBank/DDBJ databases">
        <authorList>
            <person name="Hebao G."/>
        </authorList>
    </citation>
    <scope>NUCLEOTIDE SEQUENCE [LARGE SCALE GENOMIC DNA]</scope>
    <source>
        <strain evidence="3 4">ACCC 02193</strain>
    </source>
</reference>
<proteinExistence type="predicted"/>
<accession>A0ABV4E379</accession>
<dbReference type="RefSeq" id="WP_253454148.1">
    <property type="nucleotide sequence ID" value="NZ_JBGFFX010000001.1"/>
</dbReference>
<feature type="domain" description="HPP transmembrane region" evidence="2">
    <location>
        <begin position="21"/>
        <end position="175"/>
    </location>
</feature>
<keyword evidence="1" id="KW-0472">Membrane</keyword>
<evidence type="ECO:0000256" key="1">
    <source>
        <dbReference type="SAM" id="Phobius"/>
    </source>
</evidence>
<evidence type="ECO:0000259" key="2">
    <source>
        <dbReference type="Pfam" id="PF04982"/>
    </source>
</evidence>
<evidence type="ECO:0000313" key="3">
    <source>
        <dbReference type="EMBL" id="MEY8769310.1"/>
    </source>
</evidence>
<evidence type="ECO:0000313" key="4">
    <source>
        <dbReference type="Proteomes" id="UP001565243"/>
    </source>
</evidence>